<organism evidence="2">
    <name type="scientific">Vibrio splendidus</name>
    <dbReference type="NCBI Taxonomy" id="29497"/>
    <lineage>
        <taxon>Bacteria</taxon>
        <taxon>Pseudomonadati</taxon>
        <taxon>Pseudomonadota</taxon>
        <taxon>Gammaproteobacteria</taxon>
        <taxon>Vibrionales</taxon>
        <taxon>Vibrionaceae</taxon>
        <taxon>Vibrio</taxon>
    </lineage>
</organism>
<protein>
    <submittedName>
        <fullName evidence="2">Uncharacterized protein</fullName>
    </submittedName>
</protein>
<keyword evidence="1" id="KW-0472">Membrane</keyword>
<accession>A0A0H3ZL32</accession>
<proteinExistence type="predicted"/>
<keyword evidence="1" id="KW-0812">Transmembrane</keyword>
<dbReference type="AlphaFoldDB" id="A0A0H3ZL32"/>
<reference evidence="2" key="1">
    <citation type="journal article" date="2015" name="MBio">
        <title>Eco-Evolutionary Dynamics of Episomes among Ecologically Cohesive Bacterial Populations.</title>
        <authorList>
            <person name="Xue H."/>
            <person name="Cordero O.X."/>
            <person name="Camas F.M."/>
            <person name="Trimble W."/>
            <person name="Meyer F."/>
            <person name="Guglielmini J."/>
            <person name="Rocha E.P."/>
            <person name="Polz M.F."/>
        </authorList>
    </citation>
    <scope>NUCLEOTIDE SEQUENCE</scope>
    <source>
        <strain evidence="2">FF_172</strain>
    </source>
</reference>
<dbReference type="RefSeq" id="WP_108152363.1">
    <property type="nucleotide sequence ID" value="NZ_CAWNZI010000024.1"/>
</dbReference>
<feature type="transmembrane region" description="Helical" evidence="1">
    <location>
        <begin position="57"/>
        <end position="77"/>
    </location>
</feature>
<keyword evidence="1" id="KW-1133">Transmembrane helix</keyword>
<name>A0A0H3ZL32_VIBSP</name>
<dbReference type="EMBL" id="KP795509">
    <property type="protein sequence ID" value="AKN36735.1"/>
    <property type="molecule type" value="Genomic_DNA"/>
</dbReference>
<evidence type="ECO:0000313" key="2">
    <source>
        <dbReference type="EMBL" id="AKN36735.1"/>
    </source>
</evidence>
<evidence type="ECO:0000256" key="1">
    <source>
        <dbReference type="SAM" id="Phobius"/>
    </source>
</evidence>
<feature type="transmembrane region" description="Helical" evidence="1">
    <location>
        <begin position="83"/>
        <end position="104"/>
    </location>
</feature>
<sequence>MLNTSIRAGTIVKCYIFGVTMKFSKFQENEITRSIDKLNELTPISDQRYKEYESAKFKGGLVIIFGFLVIIATLSGNNEVHKSIGTLGVGASPFLFLGGFAYIWNVRQKYHKAISVYTKYEQPLLAFGLAYIPASSYNKESRLIVIETNDEFHFKKPTGSKKT</sequence>